<feature type="region of interest" description="Disordered" evidence="1">
    <location>
        <begin position="426"/>
        <end position="465"/>
    </location>
</feature>
<dbReference type="PANTHER" id="PTHR21091:SF169">
    <property type="entry name" value="UROPORPHYRINOGEN DECARBOXYLASE"/>
    <property type="match status" value="1"/>
</dbReference>
<feature type="compositionally biased region" description="Basic and acidic residues" evidence="1">
    <location>
        <begin position="38"/>
        <end position="56"/>
    </location>
</feature>
<evidence type="ECO:0000259" key="2">
    <source>
        <dbReference type="PROSITE" id="PS00906"/>
    </source>
</evidence>
<sequence>MPPHGDGADGSCSSTKRPLARLVGVALGAGRAPLDDLGGQRDGVRRDPLRRGRLAEPHLGPQPGRAHRGERLLELQRRVVGHGAGGHAGSVRPGLAPAADGAPGARAGARHPWDHRRVTQPPSDAPLLRACRRQPTDRVPVWFMRQAGRSLPEYRRVREGISMLDSCRRPDLVTEITLQPVRRYGVDAAIFYSDIVVPLKAIGVDLDIVPGVGPVVAQPFASAADLDRLPDLTVDDVPYVDEAVRLLVAEARRHAPHRVRRRAVHPRVVPRRGRSVEGARAHQGADARRPAACGTPCCRGWRRSPARSCGCRRRPGRARCACSTRGSARCRWPTTSRTCSRTRPRRSPPSPTSTCRASTSGSAPASLLAAMGEAGADVVGVDFRVPLDEASRRIGPDRAVQGNLDPALLSVPPEVLERHVLRTLEAGSRTPVTSSTSATASRPAPTPLPCNGSSTSCTPGRRRRA</sequence>
<dbReference type="SUPFAM" id="SSF51726">
    <property type="entry name" value="UROD/MetE-like"/>
    <property type="match status" value="2"/>
</dbReference>
<accession>A0ABQ6JAQ5</accession>
<evidence type="ECO:0000313" key="3">
    <source>
        <dbReference type="EMBL" id="GMA85253.1"/>
    </source>
</evidence>
<evidence type="ECO:0000313" key="4">
    <source>
        <dbReference type="Proteomes" id="UP001157017"/>
    </source>
</evidence>
<dbReference type="PANTHER" id="PTHR21091">
    <property type="entry name" value="METHYLTETRAHYDROFOLATE:HOMOCYSTEINE METHYLTRANSFERASE RELATED"/>
    <property type="match status" value="1"/>
</dbReference>
<feature type="domain" description="Uroporphyrinogen decarboxylase (URO-D)" evidence="2">
    <location>
        <begin position="140"/>
        <end position="149"/>
    </location>
</feature>
<name>A0ABQ6JAQ5_9ACTN</name>
<feature type="region of interest" description="Disordered" evidence="1">
    <location>
        <begin position="98"/>
        <end position="123"/>
    </location>
</feature>
<comment type="caution">
    <text evidence="3">The sequence shown here is derived from an EMBL/GenBank/DDBJ whole genome shotgun (WGS) entry which is preliminary data.</text>
</comment>
<feature type="compositionally biased region" description="Low complexity" evidence="1">
    <location>
        <begin position="98"/>
        <end position="107"/>
    </location>
</feature>
<dbReference type="InterPro" id="IPR000257">
    <property type="entry name" value="Uroporphyrinogen_deCOase"/>
</dbReference>
<reference evidence="4" key="1">
    <citation type="journal article" date="2019" name="Int. J. Syst. Evol. Microbiol.">
        <title>The Global Catalogue of Microorganisms (GCM) 10K type strain sequencing project: providing services to taxonomists for standard genome sequencing and annotation.</title>
        <authorList>
            <consortium name="The Broad Institute Genomics Platform"/>
            <consortium name="The Broad Institute Genome Sequencing Center for Infectious Disease"/>
            <person name="Wu L."/>
            <person name="Ma J."/>
        </authorList>
    </citation>
    <scope>NUCLEOTIDE SEQUENCE [LARGE SCALE GENOMIC DNA]</scope>
    <source>
        <strain evidence="4">NBRC 108730</strain>
    </source>
</reference>
<dbReference type="EMBL" id="BSUZ01000001">
    <property type="protein sequence ID" value="GMA85253.1"/>
    <property type="molecule type" value="Genomic_DNA"/>
</dbReference>
<organism evidence="3 4">
    <name type="scientific">Angustibacter aerolatus</name>
    <dbReference type="NCBI Taxonomy" id="1162965"/>
    <lineage>
        <taxon>Bacteria</taxon>
        <taxon>Bacillati</taxon>
        <taxon>Actinomycetota</taxon>
        <taxon>Actinomycetes</taxon>
        <taxon>Kineosporiales</taxon>
        <taxon>Kineosporiaceae</taxon>
    </lineage>
</organism>
<evidence type="ECO:0000256" key="1">
    <source>
        <dbReference type="SAM" id="MobiDB-lite"/>
    </source>
</evidence>
<dbReference type="Pfam" id="PF01208">
    <property type="entry name" value="URO-D"/>
    <property type="match status" value="2"/>
</dbReference>
<feature type="region of interest" description="Disordered" evidence="1">
    <location>
        <begin position="333"/>
        <end position="360"/>
    </location>
</feature>
<dbReference type="Gene3D" id="3.20.20.210">
    <property type="match status" value="2"/>
</dbReference>
<keyword evidence="4" id="KW-1185">Reference proteome</keyword>
<dbReference type="Proteomes" id="UP001157017">
    <property type="component" value="Unassembled WGS sequence"/>
</dbReference>
<protein>
    <recommendedName>
        <fullName evidence="2">Uroporphyrinogen decarboxylase (URO-D) domain-containing protein</fullName>
    </recommendedName>
</protein>
<dbReference type="PROSITE" id="PS00906">
    <property type="entry name" value="UROD_1"/>
    <property type="match status" value="1"/>
</dbReference>
<gene>
    <name evidence="3" type="ORF">GCM10025868_05030</name>
</gene>
<feature type="compositionally biased region" description="Low complexity" evidence="1">
    <location>
        <begin position="428"/>
        <end position="443"/>
    </location>
</feature>
<feature type="region of interest" description="Disordered" evidence="1">
    <location>
        <begin position="31"/>
        <end position="68"/>
    </location>
</feature>
<proteinExistence type="predicted"/>
<dbReference type="InterPro" id="IPR038071">
    <property type="entry name" value="UROD/MetE-like_sf"/>
</dbReference>